<feature type="region of interest" description="Disordered" evidence="3">
    <location>
        <begin position="720"/>
        <end position="740"/>
    </location>
</feature>
<keyword evidence="5" id="KW-0540">Nuclease</keyword>
<proteinExistence type="predicted"/>
<dbReference type="GO" id="GO:0034475">
    <property type="term" value="P:U4 snRNA 3'-end processing"/>
    <property type="evidence" value="ECO:0007669"/>
    <property type="project" value="TreeGrafter"/>
</dbReference>
<dbReference type="VEuPathDB" id="ToxoDB:cyc_03697"/>
<dbReference type="InterPro" id="IPR036612">
    <property type="entry name" value="KH_dom_type_1_sf"/>
</dbReference>
<dbReference type="GO" id="GO:0071034">
    <property type="term" value="P:CUT catabolic process"/>
    <property type="evidence" value="ECO:0007669"/>
    <property type="project" value="TreeGrafter"/>
</dbReference>
<evidence type="ECO:0000259" key="4">
    <source>
        <dbReference type="Pfam" id="PF21266"/>
    </source>
</evidence>
<comment type="caution">
    <text evidence="5">The sequence shown here is derived from an EMBL/GenBank/DDBJ whole genome shotgun (WGS) entry which is preliminary data.</text>
</comment>
<dbReference type="PANTHER" id="PTHR21321">
    <property type="entry name" value="PNAS-3 RELATED"/>
    <property type="match status" value="1"/>
</dbReference>
<dbReference type="Proteomes" id="UP000095192">
    <property type="component" value="Unassembled WGS sequence"/>
</dbReference>
<feature type="region of interest" description="Disordered" evidence="3">
    <location>
        <begin position="787"/>
        <end position="806"/>
    </location>
</feature>
<keyword evidence="5" id="KW-0378">Hydrolase</keyword>
<dbReference type="InterPro" id="IPR026699">
    <property type="entry name" value="Exosome_RNA_bind1/RRP40/RRP4"/>
</dbReference>
<dbReference type="GO" id="GO:0004527">
    <property type="term" value="F:exonuclease activity"/>
    <property type="evidence" value="ECO:0007669"/>
    <property type="project" value="UniProtKB-KW"/>
</dbReference>
<dbReference type="GO" id="GO:0000467">
    <property type="term" value="P:exonucleolytic trimming to generate mature 3'-end of 5.8S rRNA from tricistronic rRNA transcript (SSU-rRNA, 5.8S rRNA, LSU-rRNA)"/>
    <property type="evidence" value="ECO:0007669"/>
    <property type="project" value="TreeGrafter"/>
</dbReference>
<dbReference type="SUPFAM" id="SSF54791">
    <property type="entry name" value="Eukaryotic type KH-domain (KH-domain type I)"/>
    <property type="match status" value="1"/>
</dbReference>
<dbReference type="InParanoid" id="A0A1D3CSU8"/>
<dbReference type="Gene3D" id="2.40.50.140">
    <property type="entry name" value="Nucleic acid-binding proteins"/>
    <property type="match status" value="1"/>
</dbReference>
<dbReference type="SUPFAM" id="SSF50249">
    <property type="entry name" value="Nucleic acid-binding proteins"/>
    <property type="match status" value="1"/>
</dbReference>
<gene>
    <name evidence="5" type="ORF">cyc_03697</name>
</gene>
<sequence length="806" mass="88120">MQVNRLVYVRPLRSRYEANVGDVVVGRVAEISNGKWLLDVGAARLAYLSLGAVSLDVQRRRDDADLLEMNYGGGTGWASSDMHANRLRMWYCSKPSRKQVQSDGLILLHTRNARYGKLSRGLGLQVSPQLVKRQSKHVAVLRCGLQIILGVNGNTALLPSSPLRGSAGLPGSCSSSSRCGKESSMRATGSFDLEKEQQAGAPQSISTKPPTQQPPAQKWSHLPRLLLRQILLRERIEATRTSGELLRLLKHQERHMNAVSQNVAAAPYAAVTRDARSVGRVCTRHPREELSRGVNSARGLEAWGFLWVRRSLIERRLLLAEEKGSKQEQCLQQHTQEDALLPLQRLRCSGLAAETAEAMGARSLSTAALALSNMNHSGSRSLAARKSAFMAAAASQVIRKAHTFDSQALTLLLHSLSMEYHQLQQRRPRQQLTQMHAALDALSNALQKQHHQLQPEGLCISCLAAARTKWKDSWRLLAVMETQLLKLKSFRCFSVQQLIVLLADAGALGPLDVAMTVEAAASSGVCALEFLQRVAETAASLAAAGRLSTKELLWISSGFARLGFAAARPFYAAAAKGILDRDIAVATRRSVRMGGLAIRPFKASGQGVEFQLFCVPCCRWEGASSLASAASFLVAASRLSSCHDTASRQLLELAAAALVVALVRYPLIHITTTTVDAGALLSDVNAPTLLHHLAALLEIQQHPQWLSLAASAAGRLHRQLLQQKQQHQRPESGRSAPLTGDRLDAEDFLESLRLRYVRVSNVMGTPPFYALLTRNFRSLREELPTVADPMRKGKGPSALSADRWPL</sequence>
<dbReference type="AlphaFoldDB" id="A0A1D3CSU8"/>
<dbReference type="InterPro" id="IPR012340">
    <property type="entry name" value="NA-bd_OB-fold"/>
</dbReference>
<dbReference type="Pfam" id="PF21266">
    <property type="entry name" value="S1_RRP4"/>
    <property type="match status" value="1"/>
</dbReference>
<evidence type="ECO:0000256" key="3">
    <source>
        <dbReference type="SAM" id="MobiDB-lite"/>
    </source>
</evidence>
<feature type="compositionally biased region" description="Low complexity" evidence="3">
    <location>
        <begin position="207"/>
        <end position="219"/>
    </location>
</feature>
<reference evidence="5 6" key="1">
    <citation type="journal article" date="2016" name="BMC Genomics">
        <title>Comparative genomics reveals Cyclospora cayetanensis possesses coccidia-like metabolism and invasion components but unique surface antigens.</title>
        <authorList>
            <person name="Liu S."/>
            <person name="Wang L."/>
            <person name="Zheng H."/>
            <person name="Xu Z."/>
            <person name="Roellig D.M."/>
            <person name="Li N."/>
            <person name="Frace M.A."/>
            <person name="Tang K."/>
            <person name="Arrowood M.J."/>
            <person name="Moss D.M."/>
            <person name="Zhang L."/>
            <person name="Feng Y."/>
            <person name="Xiao L."/>
        </authorList>
    </citation>
    <scope>NUCLEOTIDE SEQUENCE [LARGE SCALE GENOMIC DNA]</scope>
    <source>
        <strain evidence="5 6">CHN_HEN01</strain>
    </source>
</reference>
<evidence type="ECO:0000313" key="5">
    <source>
        <dbReference type="EMBL" id="OEH74283.1"/>
    </source>
</evidence>
<dbReference type="GO" id="GO:0003723">
    <property type="term" value="F:RNA binding"/>
    <property type="evidence" value="ECO:0007669"/>
    <property type="project" value="UniProtKB-KW"/>
</dbReference>
<evidence type="ECO:0000256" key="1">
    <source>
        <dbReference type="ARBA" id="ARBA00022835"/>
    </source>
</evidence>
<organism evidence="5 6">
    <name type="scientific">Cyclospora cayetanensis</name>
    <dbReference type="NCBI Taxonomy" id="88456"/>
    <lineage>
        <taxon>Eukaryota</taxon>
        <taxon>Sar</taxon>
        <taxon>Alveolata</taxon>
        <taxon>Apicomplexa</taxon>
        <taxon>Conoidasida</taxon>
        <taxon>Coccidia</taxon>
        <taxon>Eucoccidiorida</taxon>
        <taxon>Eimeriorina</taxon>
        <taxon>Eimeriidae</taxon>
        <taxon>Cyclospora</taxon>
    </lineage>
</organism>
<evidence type="ECO:0000256" key="2">
    <source>
        <dbReference type="ARBA" id="ARBA00022884"/>
    </source>
</evidence>
<name>A0A1D3CSU8_9EIME</name>
<accession>A0A1D3CSU8</accession>
<dbReference type="EMBL" id="JROU02002074">
    <property type="protein sequence ID" value="OEH74283.1"/>
    <property type="molecule type" value="Genomic_DNA"/>
</dbReference>
<protein>
    <submittedName>
        <fullName evidence="5">Exosome complex exonuclease</fullName>
    </submittedName>
</protein>
<dbReference type="VEuPathDB" id="ToxoDB:LOC34620351"/>
<keyword evidence="2" id="KW-0694">RNA-binding</keyword>
<keyword evidence="5" id="KW-0269">Exonuclease</keyword>
<dbReference type="GO" id="GO:0071051">
    <property type="term" value="P:poly(A)-dependent snoRNA 3'-end processing"/>
    <property type="evidence" value="ECO:0007669"/>
    <property type="project" value="TreeGrafter"/>
</dbReference>
<feature type="domain" description="RRP4 S1" evidence="4">
    <location>
        <begin position="15"/>
        <end position="70"/>
    </location>
</feature>
<feature type="compositionally biased region" description="Low complexity" evidence="3">
    <location>
        <begin position="165"/>
        <end position="178"/>
    </location>
</feature>
<evidence type="ECO:0000313" key="6">
    <source>
        <dbReference type="Proteomes" id="UP000095192"/>
    </source>
</evidence>
<keyword evidence="6" id="KW-1185">Reference proteome</keyword>
<dbReference type="PANTHER" id="PTHR21321:SF4">
    <property type="entry name" value="EXOSOME COMPLEX COMPONENT RRP4"/>
    <property type="match status" value="1"/>
</dbReference>
<dbReference type="GO" id="GO:0071035">
    <property type="term" value="P:nuclear polyadenylation-dependent rRNA catabolic process"/>
    <property type="evidence" value="ECO:0007669"/>
    <property type="project" value="TreeGrafter"/>
</dbReference>
<feature type="region of interest" description="Disordered" evidence="3">
    <location>
        <begin position="165"/>
        <end position="219"/>
    </location>
</feature>
<dbReference type="GO" id="GO:0071038">
    <property type="term" value="P:TRAMP-dependent tRNA surveillance pathway"/>
    <property type="evidence" value="ECO:0007669"/>
    <property type="project" value="TreeGrafter"/>
</dbReference>
<dbReference type="GO" id="GO:0000177">
    <property type="term" value="C:cytoplasmic exosome (RNase complex)"/>
    <property type="evidence" value="ECO:0007669"/>
    <property type="project" value="TreeGrafter"/>
</dbReference>
<keyword evidence="1" id="KW-0271">Exosome</keyword>
<dbReference type="GO" id="GO:0000176">
    <property type="term" value="C:nuclear exosome (RNase complex)"/>
    <property type="evidence" value="ECO:0007669"/>
    <property type="project" value="TreeGrafter"/>
</dbReference>
<dbReference type="InterPro" id="IPR048565">
    <property type="entry name" value="S1_RRP4"/>
</dbReference>